<organism evidence="1 2">
    <name type="scientific">Tuber borchii</name>
    <name type="common">White truffle</name>
    <dbReference type="NCBI Taxonomy" id="42251"/>
    <lineage>
        <taxon>Eukaryota</taxon>
        <taxon>Fungi</taxon>
        <taxon>Dikarya</taxon>
        <taxon>Ascomycota</taxon>
        <taxon>Pezizomycotina</taxon>
        <taxon>Pezizomycetes</taxon>
        <taxon>Pezizales</taxon>
        <taxon>Tuberaceae</taxon>
        <taxon>Tuber</taxon>
    </lineage>
</organism>
<dbReference type="EMBL" id="NESQ01000105">
    <property type="protein sequence ID" value="PUU78837.1"/>
    <property type="molecule type" value="Genomic_DNA"/>
</dbReference>
<evidence type="ECO:0000313" key="2">
    <source>
        <dbReference type="Proteomes" id="UP000244722"/>
    </source>
</evidence>
<protein>
    <submittedName>
        <fullName evidence="1">Uncharacterized protein</fullName>
    </submittedName>
</protein>
<reference evidence="1 2" key="1">
    <citation type="submission" date="2017-04" db="EMBL/GenBank/DDBJ databases">
        <title>Draft genome sequence of Tuber borchii Vittad., a whitish edible truffle.</title>
        <authorList>
            <consortium name="DOE Joint Genome Institute"/>
            <person name="Murat C."/>
            <person name="Kuo A."/>
            <person name="Barry K.W."/>
            <person name="Clum A."/>
            <person name="Dockter R.B."/>
            <person name="Fauchery L."/>
            <person name="Iotti M."/>
            <person name="Kohler A."/>
            <person name="Labutti K."/>
            <person name="Lindquist E.A."/>
            <person name="Lipzen A."/>
            <person name="Ohm R.A."/>
            <person name="Wang M."/>
            <person name="Grigoriev I.V."/>
            <person name="Zambonelli A."/>
            <person name="Martin F.M."/>
        </authorList>
    </citation>
    <scope>NUCLEOTIDE SEQUENCE [LARGE SCALE GENOMIC DNA]</scope>
    <source>
        <strain evidence="1 2">Tbo3840</strain>
    </source>
</reference>
<gene>
    <name evidence="1" type="ORF">B9Z19DRAFT_1083096</name>
</gene>
<dbReference type="Proteomes" id="UP000244722">
    <property type="component" value="Unassembled WGS sequence"/>
</dbReference>
<accession>A0A2T6ZTN9</accession>
<dbReference type="AlphaFoldDB" id="A0A2T6ZTN9"/>
<feature type="non-terminal residue" evidence="1">
    <location>
        <position position="73"/>
    </location>
</feature>
<keyword evidence="2" id="KW-1185">Reference proteome</keyword>
<proteinExistence type="predicted"/>
<comment type="caution">
    <text evidence="1">The sequence shown here is derived from an EMBL/GenBank/DDBJ whole genome shotgun (WGS) entry which is preliminary data.</text>
</comment>
<evidence type="ECO:0000313" key="1">
    <source>
        <dbReference type="EMBL" id="PUU78837.1"/>
    </source>
</evidence>
<name>A0A2T6ZTN9_TUBBO</name>
<sequence>MDKTGISLLLSITPPLAQGSISFLPYPPWHQSVNHHSGRICAPNSPTSPVLNRFTKTHSDFRVCNHKSRVTIY</sequence>